<dbReference type="EMBL" id="AP017470">
    <property type="protein sequence ID" value="BBB32874.1"/>
    <property type="molecule type" value="Genomic_DNA"/>
</dbReference>
<evidence type="ECO:0000256" key="7">
    <source>
        <dbReference type="ARBA" id="ARBA00023136"/>
    </source>
</evidence>
<keyword evidence="6 8" id="KW-1133">Transmembrane helix</keyword>
<dbReference type="InterPro" id="IPR038731">
    <property type="entry name" value="RgtA/B/C-like"/>
</dbReference>
<feature type="transmembrane region" description="Helical" evidence="8">
    <location>
        <begin position="16"/>
        <end position="33"/>
    </location>
</feature>
<accession>A0A7R6PHT5</accession>
<proteinExistence type="predicted"/>
<dbReference type="Pfam" id="PF13231">
    <property type="entry name" value="PMT_2"/>
    <property type="match status" value="1"/>
</dbReference>
<dbReference type="GO" id="GO:0009103">
    <property type="term" value="P:lipopolysaccharide biosynthetic process"/>
    <property type="evidence" value="ECO:0007669"/>
    <property type="project" value="UniProtKB-ARBA"/>
</dbReference>
<evidence type="ECO:0000256" key="2">
    <source>
        <dbReference type="ARBA" id="ARBA00022475"/>
    </source>
</evidence>
<keyword evidence="3" id="KW-0328">Glycosyltransferase</keyword>
<dbReference type="Gene3D" id="3.10.450.40">
    <property type="match status" value="2"/>
</dbReference>
<keyword evidence="2" id="KW-1003">Cell membrane</keyword>
<feature type="transmembrane region" description="Helical" evidence="8">
    <location>
        <begin position="170"/>
        <end position="185"/>
    </location>
</feature>
<feature type="transmembrane region" description="Helical" evidence="8">
    <location>
        <begin position="351"/>
        <end position="369"/>
    </location>
</feature>
<feature type="transmembrane region" description="Helical" evidence="8">
    <location>
        <begin position="381"/>
        <end position="400"/>
    </location>
</feature>
<evidence type="ECO:0000259" key="10">
    <source>
        <dbReference type="Pfam" id="PF13231"/>
    </source>
</evidence>
<evidence type="ECO:0000256" key="3">
    <source>
        <dbReference type="ARBA" id="ARBA00022676"/>
    </source>
</evidence>
<dbReference type="GO" id="GO:0005886">
    <property type="term" value="C:plasma membrane"/>
    <property type="evidence" value="ECO:0007669"/>
    <property type="project" value="UniProtKB-SubCell"/>
</dbReference>
<evidence type="ECO:0000313" key="12">
    <source>
        <dbReference type="Proteomes" id="UP000595564"/>
    </source>
</evidence>
<evidence type="ECO:0000256" key="5">
    <source>
        <dbReference type="ARBA" id="ARBA00022692"/>
    </source>
</evidence>
<organism evidence="11 12">
    <name type="scientific">Thermotomaculum hydrothermale</name>
    <dbReference type="NCBI Taxonomy" id="981385"/>
    <lineage>
        <taxon>Bacteria</taxon>
        <taxon>Pseudomonadati</taxon>
        <taxon>Acidobacteriota</taxon>
        <taxon>Holophagae</taxon>
        <taxon>Thermotomaculales</taxon>
        <taxon>Thermotomaculaceae</taxon>
        <taxon>Thermotomaculum</taxon>
    </lineage>
</organism>
<feature type="transmembrane region" description="Helical" evidence="8">
    <location>
        <begin position="134"/>
        <end position="161"/>
    </location>
</feature>
<reference evidence="11 12" key="1">
    <citation type="journal article" date="2012" name="Extremophiles">
        <title>Thermotomaculum hydrothermale gen. nov., sp. nov., a novel heterotrophic thermophile within the phylum Acidobacteria from a deep-sea hydrothermal vent chimney in the Southern Okinawa Trough.</title>
        <authorList>
            <person name="Izumi H."/>
            <person name="Nunoura T."/>
            <person name="Miyazaki M."/>
            <person name="Mino S."/>
            <person name="Toki T."/>
            <person name="Takai K."/>
            <person name="Sako Y."/>
            <person name="Sawabe T."/>
            <person name="Nakagawa S."/>
        </authorList>
    </citation>
    <scope>NUCLEOTIDE SEQUENCE [LARGE SCALE GENOMIC DNA]</scope>
    <source>
        <strain evidence="11 12">AC55</strain>
    </source>
</reference>
<dbReference type="AlphaFoldDB" id="A0A7R6PHT5"/>
<feature type="transmembrane region" description="Helical" evidence="8">
    <location>
        <begin position="407"/>
        <end position="427"/>
    </location>
</feature>
<evidence type="ECO:0000313" key="11">
    <source>
        <dbReference type="EMBL" id="BBB32874.1"/>
    </source>
</evidence>
<dbReference type="InterPro" id="IPR025711">
    <property type="entry name" value="PepSY"/>
</dbReference>
<dbReference type="PANTHER" id="PTHR33908:SF3">
    <property type="entry name" value="UNDECAPRENYL PHOSPHATE-ALPHA-4-AMINO-4-DEOXY-L-ARABINOSE ARABINOSYL TRANSFERASE"/>
    <property type="match status" value="1"/>
</dbReference>
<evidence type="ECO:0000256" key="8">
    <source>
        <dbReference type="SAM" id="Phobius"/>
    </source>
</evidence>
<gene>
    <name evidence="11" type="ORF">TTHT_1361</name>
</gene>
<feature type="transmembrane region" description="Helical" evidence="8">
    <location>
        <begin position="220"/>
        <end position="236"/>
    </location>
</feature>
<evidence type="ECO:0000256" key="4">
    <source>
        <dbReference type="ARBA" id="ARBA00022679"/>
    </source>
</evidence>
<dbReference type="GO" id="GO:0016763">
    <property type="term" value="F:pentosyltransferase activity"/>
    <property type="evidence" value="ECO:0007669"/>
    <property type="project" value="TreeGrafter"/>
</dbReference>
<keyword evidence="12" id="KW-1185">Reference proteome</keyword>
<feature type="domain" description="Glycosyltransferase RgtA/B/C/D-like" evidence="10">
    <location>
        <begin position="72"/>
        <end position="210"/>
    </location>
</feature>
<keyword evidence="4 11" id="KW-0808">Transferase</keyword>
<sequence length="706" mass="82634">MSFWQGDVLKDFIKENHKVIFVFLLTTVLYFYGSNKIPLLNRTDSRYAEIAREMVISGNYIVPKLMGTPHLHKPPLSYWFMALGMKIFGINEFGVRFFQIIFAILSLFIIYLIARELFDKEKAYWTLILSSTSPGIFFTSRILATDIFLFFFELTAFYFYLKFYKTKKEILLYLFWLSLGLGFMTKGPVAVVIPLLILVLISLFKLDFSEIKPLFRLKYLLTFSVIAFPWYLYLIFSDKKILEYFLIDQLYARIAGIKGTKIGHPKSVYYYFEILPILILPFYIPFLIAIIEKIRKGISNRDLFLITWFSFPLIFFSVILTKLPTYILFSIPPAAMLTADWIEETKSKLKCLWLTAGLIPFLFLLNTRYLNISSQINREIVKLSIITGILILFLSIIKFIKNKCFKALFFISWTILFIFIVKLFISYPQLLNSNKKLAYISKEFSHSGFTFVSFRQYAFQIPFYTHGETPYYCDIKIEKEISPFKKIISCKELKKLWDKENFLILVSKKDIINLTDLVKDCFVLAKDGNNFVISNKPLWGANINWKEGVKTHRLKAPVNLMQFVKVSFNNALTKAKQAIDKEYNLHDSELAIIKNRVYYEFEFVKRGDFFEVHVDAYTGNISIKEPVNEKAEFTEHDLKNLSNIEKGEARKIALNLIKGKILEEEIEIENGALCYAYHIEHNNNEYEILINVSNGLPFKISFEKQM</sequence>
<dbReference type="Proteomes" id="UP000595564">
    <property type="component" value="Chromosome"/>
</dbReference>
<dbReference type="KEGG" id="thyd:TTHT_1361"/>
<evidence type="ECO:0000256" key="6">
    <source>
        <dbReference type="ARBA" id="ARBA00022989"/>
    </source>
</evidence>
<feature type="transmembrane region" description="Helical" evidence="8">
    <location>
        <begin position="268"/>
        <end position="291"/>
    </location>
</feature>
<protein>
    <submittedName>
        <fullName evidence="11">Glycosyl transferase family protein</fullName>
    </submittedName>
</protein>
<dbReference type="PANTHER" id="PTHR33908">
    <property type="entry name" value="MANNOSYLTRANSFERASE YKCB-RELATED"/>
    <property type="match status" value="1"/>
</dbReference>
<evidence type="ECO:0000259" key="9">
    <source>
        <dbReference type="Pfam" id="PF03413"/>
    </source>
</evidence>
<feature type="transmembrane region" description="Helical" evidence="8">
    <location>
        <begin position="303"/>
        <end position="320"/>
    </location>
</feature>
<feature type="domain" description="PepSY" evidence="9">
    <location>
        <begin position="647"/>
        <end position="695"/>
    </location>
</feature>
<dbReference type="GO" id="GO:0010041">
    <property type="term" value="P:response to iron(III) ion"/>
    <property type="evidence" value="ECO:0007669"/>
    <property type="project" value="TreeGrafter"/>
</dbReference>
<keyword evidence="7 8" id="KW-0472">Membrane</keyword>
<keyword evidence="5 8" id="KW-0812">Transmembrane</keyword>
<name>A0A7R6PHT5_9BACT</name>
<feature type="transmembrane region" description="Helical" evidence="8">
    <location>
        <begin position="93"/>
        <end position="114"/>
    </location>
</feature>
<evidence type="ECO:0000256" key="1">
    <source>
        <dbReference type="ARBA" id="ARBA00004651"/>
    </source>
</evidence>
<dbReference type="InterPro" id="IPR050297">
    <property type="entry name" value="LipidA_mod_glycosyltrf_83"/>
</dbReference>
<feature type="domain" description="PepSY" evidence="9">
    <location>
        <begin position="565"/>
        <end position="621"/>
    </location>
</feature>
<comment type="subcellular location">
    <subcellularLocation>
        <location evidence="1">Cell membrane</location>
        <topology evidence="1">Multi-pass membrane protein</topology>
    </subcellularLocation>
</comment>
<dbReference type="Pfam" id="PF03413">
    <property type="entry name" value="PepSY"/>
    <property type="match status" value="2"/>
</dbReference>